<dbReference type="VEuPathDB" id="ToxoDB:ETH2_1516200"/>
<dbReference type="Gene3D" id="1.10.238.10">
    <property type="entry name" value="EF-hand"/>
    <property type="match status" value="1"/>
</dbReference>
<evidence type="ECO:0000313" key="3">
    <source>
        <dbReference type="Proteomes" id="UP000030747"/>
    </source>
</evidence>
<organism evidence="2 3">
    <name type="scientific">Eimeria tenella</name>
    <name type="common">Coccidian parasite</name>
    <dbReference type="NCBI Taxonomy" id="5802"/>
    <lineage>
        <taxon>Eukaryota</taxon>
        <taxon>Sar</taxon>
        <taxon>Alveolata</taxon>
        <taxon>Apicomplexa</taxon>
        <taxon>Conoidasida</taxon>
        <taxon>Coccidia</taxon>
        <taxon>Eucoccidiorida</taxon>
        <taxon>Eimeriorina</taxon>
        <taxon>Eimeriidae</taxon>
        <taxon>Eimeria</taxon>
    </lineage>
</organism>
<dbReference type="SUPFAM" id="SSF47473">
    <property type="entry name" value="EF-hand"/>
    <property type="match status" value="1"/>
</dbReference>
<dbReference type="RefSeq" id="XP_013234751.1">
    <property type="nucleotide sequence ID" value="XM_013379297.1"/>
</dbReference>
<accession>U6L0U1</accession>
<protein>
    <submittedName>
        <fullName evidence="2">EF hand family protein, putative</fullName>
    </submittedName>
</protein>
<keyword evidence="3" id="KW-1185">Reference proteome</keyword>
<feature type="compositionally biased region" description="Low complexity" evidence="1">
    <location>
        <begin position="91"/>
        <end position="103"/>
    </location>
</feature>
<dbReference type="GeneID" id="25254828"/>
<gene>
    <name evidence="2" type="ORF">ETH_00028675</name>
</gene>
<sequence>MPLDRATAAYCARAISELKATREGSLSRTELKKLLQEILGASATDDLIFSLMAEIEQDCTGQIEFAEILRVFERQAAEVYDEDEVQDMSEQQQQQQQQQQQKQQQQQQHELLQLLWPLLS</sequence>
<reference evidence="2" key="1">
    <citation type="submission" date="2013-10" db="EMBL/GenBank/DDBJ databases">
        <title>Genomic analysis of the causative agents of coccidiosis in chickens.</title>
        <authorList>
            <person name="Reid A.J."/>
            <person name="Blake D."/>
            <person name="Billington K."/>
            <person name="Browne H."/>
            <person name="Dunn M."/>
            <person name="Hung S."/>
            <person name="Kawahara F."/>
            <person name="Miranda-Saavedra D."/>
            <person name="Mourier T."/>
            <person name="Nagra H."/>
            <person name="Otto T.D."/>
            <person name="Rawlings N."/>
            <person name="Sanchez A."/>
            <person name="Sanders M."/>
            <person name="Subramaniam C."/>
            <person name="Tay Y."/>
            <person name="Dear P."/>
            <person name="Doerig C."/>
            <person name="Gruber A."/>
            <person name="Parkinson J."/>
            <person name="Shirley M."/>
            <person name="Wan K.L."/>
            <person name="Berriman M."/>
            <person name="Tomley F."/>
            <person name="Pain A."/>
        </authorList>
    </citation>
    <scope>NUCLEOTIDE SEQUENCE [LARGE SCALE GENOMIC DNA]</scope>
    <source>
        <strain evidence="2">Houghton</strain>
    </source>
</reference>
<dbReference type="InterPro" id="IPR011992">
    <property type="entry name" value="EF-hand-dom_pair"/>
</dbReference>
<proteinExistence type="predicted"/>
<evidence type="ECO:0000313" key="2">
    <source>
        <dbReference type="EMBL" id="CDJ44002.1"/>
    </source>
</evidence>
<dbReference type="EMBL" id="HG676481">
    <property type="protein sequence ID" value="CDJ44002.1"/>
    <property type="molecule type" value="Genomic_DNA"/>
</dbReference>
<name>U6L0U1_EIMTE</name>
<reference evidence="2" key="2">
    <citation type="submission" date="2013-10" db="EMBL/GenBank/DDBJ databases">
        <authorList>
            <person name="Aslett M."/>
        </authorList>
    </citation>
    <scope>NUCLEOTIDE SEQUENCE [LARGE SCALE GENOMIC DNA]</scope>
    <source>
        <strain evidence="2">Houghton</strain>
    </source>
</reference>
<dbReference type="OrthoDB" id="26525at2759"/>
<feature type="region of interest" description="Disordered" evidence="1">
    <location>
        <begin position="82"/>
        <end position="103"/>
    </location>
</feature>
<evidence type="ECO:0000256" key="1">
    <source>
        <dbReference type="SAM" id="MobiDB-lite"/>
    </source>
</evidence>
<dbReference type="AlphaFoldDB" id="U6L0U1"/>
<dbReference type="Proteomes" id="UP000030747">
    <property type="component" value="Unassembled WGS sequence"/>
</dbReference>
<dbReference type="VEuPathDB" id="ToxoDB:ETH_00028675"/>